<evidence type="ECO:0000256" key="5">
    <source>
        <dbReference type="ARBA" id="ARBA00023200"/>
    </source>
</evidence>
<evidence type="ECO:0000313" key="10">
    <source>
        <dbReference type="Proteomes" id="UP001597176"/>
    </source>
</evidence>
<proteinExistence type="inferred from homology"/>
<evidence type="ECO:0000256" key="8">
    <source>
        <dbReference type="SAM" id="SignalP"/>
    </source>
</evidence>
<protein>
    <recommendedName>
        <fullName evidence="7">Lysozyme</fullName>
        <ecNumber evidence="7">3.2.1.17</ecNumber>
    </recommendedName>
</protein>
<dbReference type="Proteomes" id="UP001597176">
    <property type="component" value="Unassembled WGS sequence"/>
</dbReference>
<evidence type="ECO:0000256" key="1">
    <source>
        <dbReference type="ARBA" id="ARBA00000632"/>
    </source>
</evidence>
<evidence type="ECO:0000256" key="2">
    <source>
        <dbReference type="ARBA" id="ARBA00022529"/>
    </source>
</evidence>
<dbReference type="EMBL" id="JBHTND010000002">
    <property type="protein sequence ID" value="MFD1300253.1"/>
    <property type="molecule type" value="Genomic_DNA"/>
</dbReference>
<dbReference type="RefSeq" id="WP_238202939.1">
    <property type="nucleotide sequence ID" value="NZ_JBHTND010000002.1"/>
</dbReference>
<dbReference type="PANTHER" id="PTHR38107:SF3">
    <property type="entry name" value="LYSOZYME RRRD-RELATED"/>
    <property type="match status" value="1"/>
</dbReference>
<evidence type="ECO:0000256" key="7">
    <source>
        <dbReference type="RuleBase" id="RU003788"/>
    </source>
</evidence>
<comment type="catalytic activity">
    <reaction evidence="1 7">
        <text>Hydrolysis of (1-&gt;4)-beta-linkages between N-acetylmuramic acid and N-acetyl-D-glucosamine residues in a peptidoglycan and between N-acetyl-D-glucosamine residues in chitodextrins.</text>
        <dbReference type="EC" id="3.2.1.17"/>
    </reaction>
</comment>
<dbReference type="InterPro" id="IPR002196">
    <property type="entry name" value="Glyco_hydro_24"/>
</dbReference>
<dbReference type="InterPro" id="IPR034690">
    <property type="entry name" value="Endolysin_T4_type"/>
</dbReference>
<gene>
    <name evidence="9" type="ORF">ACFQ4G_01470</name>
</gene>
<dbReference type="InterPro" id="IPR023346">
    <property type="entry name" value="Lysozyme-like_dom_sf"/>
</dbReference>
<comment type="similarity">
    <text evidence="7">Belongs to the glycosyl hydrolase 24 family.</text>
</comment>
<reference evidence="10" key="1">
    <citation type="journal article" date="2019" name="Int. J. Syst. Evol. Microbiol.">
        <title>The Global Catalogue of Microorganisms (GCM) 10K type strain sequencing project: providing services to taxonomists for standard genome sequencing and annotation.</title>
        <authorList>
            <consortium name="The Broad Institute Genomics Platform"/>
            <consortium name="The Broad Institute Genome Sequencing Center for Infectious Disease"/>
            <person name="Wu L."/>
            <person name="Ma J."/>
        </authorList>
    </citation>
    <scope>NUCLEOTIDE SEQUENCE [LARGE SCALE GENOMIC DNA]</scope>
    <source>
        <strain evidence="10">CCUG 56108</strain>
    </source>
</reference>
<keyword evidence="4 7" id="KW-0378">Hydrolase</keyword>
<comment type="caution">
    <text evidence="9">The sequence shown here is derived from an EMBL/GenBank/DDBJ whole genome shotgun (WGS) entry which is preliminary data.</text>
</comment>
<feature type="chain" id="PRO_5047462489" description="Lysozyme" evidence="8">
    <location>
        <begin position="21"/>
        <end position="261"/>
    </location>
</feature>
<evidence type="ECO:0000256" key="6">
    <source>
        <dbReference type="ARBA" id="ARBA00023295"/>
    </source>
</evidence>
<name>A0ABW3WVJ6_9HYPH</name>
<dbReference type="InterPro" id="IPR033907">
    <property type="entry name" value="Endolysin_autolysin"/>
</dbReference>
<keyword evidence="6 7" id="KW-0326">Glycosidase</keyword>
<keyword evidence="2 7" id="KW-0929">Antimicrobial</keyword>
<accession>A0ABW3WVJ6</accession>
<keyword evidence="10" id="KW-1185">Reference proteome</keyword>
<keyword evidence="8" id="KW-0732">Signal</keyword>
<dbReference type="HAMAP" id="MF_04110">
    <property type="entry name" value="ENDOLYSIN_T4"/>
    <property type="match status" value="1"/>
</dbReference>
<dbReference type="EC" id="3.2.1.17" evidence="7"/>
<sequence>MVKALCFSFSFILLTSIAYSQDFPDAPNKVTPRFAITLLEERESNSLGAAPSSTDARAISNLGLALLIDFEGSVKKADIHIPYNDAAGYCTIGYGRLIKKDRCGNINLESLKDGISEGQAITFLKEDLSFASLAVRKSTLYKEDKDGDGKLDPIETNIDQFSALVSFIFNVGEANFAKSTLLRHMQRNRNDLAAREFLRWVRANGTIYEGLIARRECEQTLFRGALAFGNDGKFTRSNCSSLGIASTAGDLIDIKTGESAQ</sequence>
<dbReference type="SUPFAM" id="SSF53955">
    <property type="entry name" value="Lysozyme-like"/>
    <property type="match status" value="1"/>
</dbReference>
<feature type="signal peptide" evidence="8">
    <location>
        <begin position="1"/>
        <end position="20"/>
    </location>
</feature>
<dbReference type="InterPro" id="IPR051018">
    <property type="entry name" value="Bacteriophage_GH24"/>
</dbReference>
<evidence type="ECO:0000256" key="3">
    <source>
        <dbReference type="ARBA" id="ARBA00022638"/>
    </source>
</evidence>
<keyword evidence="5" id="KW-1035">Host cytoplasm</keyword>
<dbReference type="InterPro" id="IPR023347">
    <property type="entry name" value="Lysozyme_dom_sf"/>
</dbReference>
<dbReference type="Gene3D" id="1.10.530.40">
    <property type="match status" value="1"/>
</dbReference>
<evidence type="ECO:0000256" key="4">
    <source>
        <dbReference type="ARBA" id="ARBA00022801"/>
    </source>
</evidence>
<evidence type="ECO:0000313" key="9">
    <source>
        <dbReference type="EMBL" id="MFD1300253.1"/>
    </source>
</evidence>
<keyword evidence="3 7" id="KW-0081">Bacteriolytic enzyme</keyword>
<dbReference type="CDD" id="cd00737">
    <property type="entry name" value="lyz_endolysin_autolysin"/>
    <property type="match status" value="1"/>
</dbReference>
<organism evidence="9 10">
    <name type="scientific">Methylobacterium marchantiae</name>
    <dbReference type="NCBI Taxonomy" id="600331"/>
    <lineage>
        <taxon>Bacteria</taxon>
        <taxon>Pseudomonadati</taxon>
        <taxon>Pseudomonadota</taxon>
        <taxon>Alphaproteobacteria</taxon>
        <taxon>Hyphomicrobiales</taxon>
        <taxon>Methylobacteriaceae</taxon>
        <taxon>Methylobacterium</taxon>
    </lineage>
</organism>
<dbReference type="Pfam" id="PF00959">
    <property type="entry name" value="Phage_lysozyme"/>
    <property type="match status" value="1"/>
</dbReference>
<dbReference type="PANTHER" id="PTHR38107">
    <property type="match status" value="1"/>
</dbReference>